<proteinExistence type="predicted"/>
<accession>A0A5C8ZRB9</accession>
<dbReference type="SMART" id="SM00342">
    <property type="entry name" value="HTH_ARAC"/>
    <property type="match status" value="1"/>
</dbReference>
<dbReference type="PANTHER" id="PTHR47894">
    <property type="entry name" value="HTH-TYPE TRANSCRIPTIONAL REGULATOR GADX"/>
    <property type="match status" value="1"/>
</dbReference>
<evidence type="ECO:0000313" key="6">
    <source>
        <dbReference type="Proteomes" id="UP000321039"/>
    </source>
</evidence>
<dbReference type="RefSeq" id="WP_148069915.1">
    <property type="nucleotide sequence ID" value="NZ_VRZA01000008.1"/>
</dbReference>
<evidence type="ECO:0000313" key="5">
    <source>
        <dbReference type="EMBL" id="TXS90200.1"/>
    </source>
</evidence>
<dbReference type="Pfam" id="PF12833">
    <property type="entry name" value="HTH_18"/>
    <property type="match status" value="1"/>
</dbReference>
<dbReference type="AlphaFoldDB" id="A0A5C8ZRB9"/>
<keyword evidence="3" id="KW-0804">Transcription</keyword>
<keyword evidence="6" id="KW-1185">Reference proteome</keyword>
<name>A0A5C8ZRB9_9GAMM</name>
<evidence type="ECO:0000256" key="1">
    <source>
        <dbReference type="ARBA" id="ARBA00023015"/>
    </source>
</evidence>
<evidence type="ECO:0000256" key="3">
    <source>
        <dbReference type="ARBA" id="ARBA00023163"/>
    </source>
</evidence>
<dbReference type="EMBL" id="VRZA01000008">
    <property type="protein sequence ID" value="TXS90200.1"/>
    <property type="molecule type" value="Genomic_DNA"/>
</dbReference>
<comment type="caution">
    <text evidence="5">The sequence shown here is derived from an EMBL/GenBank/DDBJ whole genome shotgun (WGS) entry which is preliminary data.</text>
</comment>
<evidence type="ECO:0000256" key="2">
    <source>
        <dbReference type="ARBA" id="ARBA00023125"/>
    </source>
</evidence>
<dbReference type="PROSITE" id="PS01124">
    <property type="entry name" value="HTH_ARAC_FAMILY_2"/>
    <property type="match status" value="1"/>
</dbReference>
<dbReference type="Gene3D" id="1.10.10.60">
    <property type="entry name" value="Homeodomain-like"/>
    <property type="match status" value="1"/>
</dbReference>
<dbReference type="InterPro" id="IPR032687">
    <property type="entry name" value="AraC-type_N"/>
</dbReference>
<feature type="domain" description="HTH araC/xylS-type" evidence="4">
    <location>
        <begin position="239"/>
        <end position="336"/>
    </location>
</feature>
<gene>
    <name evidence="5" type="ORF">FV139_18215</name>
</gene>
<dbReference type="GO" id="GO:0000976">
    <property type="term" value="F:transcription cis-regulatory region binding"/>
    <property type="evidence" value="ECO:0007669"/>
    <property type="project" value="TreeGrafter"/>
</dbReference>
<dbReference type="PANTHER" id="PTHR47894:SF1">
    <property type="entry name" value="HTH-TYPE TRANSCRIPTIONAL REGULATOR VQSM"/>
    <property type="match status" value="1"/>
</dbReference>
<dbReference type="Proteomes" id="UP000321039">
    <property type="component" value="Unassembled WGS sequence"/>
</dbReference>
<reference evidence="5 6" key="1">
    <citation type="submission" date="2019-08" db="EMBL/GenBank/DDBJ databases">
        <title>Parahaliea maris sp. nov., isolated from the surface seawater.</title>
        <authorList>
            <person name="Liu Y."/>
        </authorList>
    </citation>
    <scope>NUCLEOTIDE SEQUENCE [LARGE SCALE GENOMIC DNA]</scope>
    <source>
        <strain evidence="5 6">HSLHS9</strain>
    </source>
</reference>
<dbReference type="InterPro" id="IPR020449">
    <property type="entry name" value="Tscrpt_reg_AraC-type_HTH"/>
</dbReference>
<dbReference type="GO" id="GO:0003700">
    <property type="term" value="F:DNA-binding transcription factor activity"/>
    <property type="evidence" value="ECO:0007669"/>
    <property type="project" value="InterPro"/>
</dbReference>
<dbReference type="PRINTS" id="PR00032">
    <property type="entry name" value="HTHARAC"/>
</dbReference>
<dbReference type="InterPro" id="IPR009057">
    <property type="entry name" value="Homeodomain-like_sf"/>
</dbReference>
<dbReference type="Pfam" id="PF12625">
    <property type="entry name" value="Arabinose_bd"/>
    <property type="match status" value="1"/>
</dbReference>
<keyword evidence="1" id="KW-0805">Transcription regulation</keyword>
<dbReference type="InterPro" id="IPR018060">
    <property type="entry name" value="HTH_AraC"/>
</dbReference>
<evidence type="ECO:0000259" key="4">
    <source>
        <dbReference type="PROSITE" id="PS01124"/>
    </source>
</evidence>
<keyword evidence="2" id="KW-0238">DNA-binding</keyword>
<sequence length="337" mass="38901">MQGKAMRERSISVYFVRAVLENAVSRGLDPAELLRRNRISPRLLKEPNARISIERFADLQVSTMVAMDDESLGYAGRRHPVGCWSMMCHAVIGSETLGQALSRHCRFYQLIDFDLYPEFIVEEDTAKVRVAHTPNAVPPPYMVELTLFNVHRFASWLVQEHLPLQQVYLSYPMTTDTTDYRHMFLGNPVSFEADECAMVLSRALLEKRITQSEQNLRHFLRHPVLILMTQNYAKNSWTTRVREIIARNMLDMPELPEVATRLEMHPQTLRRRLSAEGTTFKDIKNQLRRDTALHFLGKRGLSIEEIAHRSGFSESSAFIRAFKGWTGVTPYSYRKGI</sequence>
<protein>
    <submittedName>
        <fullName evidence="5">AraC family transcriptional regulator</fullName>
    </submittedName>
</protein>
<dbReference type="SUPFAM" id="SSF46689">
    <property type="entry name" value="Homeodomain-like"/>
    <property type="match status" value="1"/>
</dbReference>
<dbReference type="GO" id="GO:0005829">
    <property type="term" value="C:cytosol"/>
    <property type="evidence" value="ECO:0007669"/>
    <property type="project" value="TreeGrafter"/>
</dbReference>
<organism evidence="5 6">
    <name type="scientific">Parahaliea maris</name>
    <dbReference type="NCBI Taxonomy" id="2716870"/>
    <lineage>
        <taxon>Bacteria</taxon>
        <taxon>Pseudomonadati</taxon>
        <taxon>Pseudomonadota</taxon>
        <taxon>Gammaproteobacteria</taxon>
        <taxon>Cellvibrionales</taxon>
        <taxon>Halieaceae</taxon>
        <taxon>Parahaliea</taxon>
    </lineage>
</organism>